<gene>
    <name evidence="3" type="ORF">SAMN05444279_103201</name>
</gene>
<dbReference type="PANTHER" id="PTHR37312">
    <property type="entry name" value="MEMBRANE-BOUND ACYLTRANSFERASE YKRP-RELATED"/>
    <property type="match status" value="1"/>
</dbReference>
<evidence type="ECO:0000313" key="4">
    <source>
        <dbReference type="Proteomes" id="UP000325134"/>
    </source>
</evidence>
<feature type="domain" description="Acyltransferase 3" evidence="2">
    <location>
        <begin position="9"/>
        <end position="127"/>
    </location>
</feature>
<dbReference type="PANTHER" id="PTHR37312:SF1">
    <property type="entry name" value="MEMBRANE-BOUND ACYLTRANSFERASE YKRP-RELATED"/>
    <property type="match status" value="1"/>
</dbReference>
<keyword evidence="1" id="KW-1133">Transmembrane helix</keyword>
<feature type="transmembrane region" description="Helical" evidence="1">
    <location>
        <begin position="32"/>
        <end position="50"/>
    </location>
</feature>
<organism evidence="3 4">
    <name type="scientific">Ruegeria intermedia</name>
    <dbReference type="NCBI Taxonomy" id="996115"/>
    <lineage>
        <taxon>Bacteria</taxon>
        <taxon>Pseudomonadati</taxon>
        <taxon>Pseudomonadota</taxon>
        <taxon>Alphaproteobacteria</taxon>
        <taxon>Rhodobacterales</taxon>
        <taxon>Roseobacteraceae</taxon>
        <taxon>Ruegeria</taxon>
    </lineage>
</organism>
<keyword evidence="1" id="KW-0472">Membrane</keyword>
<keyword evidence="3" id="KW-0808">Transferase</keyword>
<dbReference type="AlphaFoldDB" id="A0A1M4U6M1"/>
<feature type="transmembrane region" description="Helical" evidence="1">
    <location>
        <begin position="71"/>
        <end position="94"/>
    </location>
</feature>
<reference evidence="3 4" key="1">
    <citation type="submission" date="2016-11" db="EMBL/GenBank/DDBJ databases">
        <authorList>
            <person name="Varghese N."/>
            <person name="Submissions S."/>
        </authorList>
    </citation>
    <scope>NUCLEOTIDE SEQUENCE [LARGE SCALE GENOMIC DNA]</scope>
    <source>
        <strain evidence="3 4">DSM 29341</strain>
    </source>
</reference>
<accession>A0A1M4U6M1</accession>
<keyword evidence="1" id="KW-0812">Transmembrane</keyword>
<dbReference type="GO" id="GO:0016747">
    <property type="term" value="F:acyltransferase activity, transferring groups other than amino-acyl groups"/>
    <property type="evidence" value="ECO:0007669"/>
    <property type="project" value="InterPro"/>
</dbReference>
<dbReference type="OrthoDB" id="6623990at2"/>
<dbReference type="Pfam" id="PF01757">
    <property type="entry name" value="Acyl_transf_3"/>
    <property type="match status" value="1"/>
</dbReference>
<dbReference type="EMBL" id="FQVK01000003">
    <property type="protein sequence ID" value="SHE52335.1"/>
    <property type="molecule type" value="Genomic_DNA"/>
</dbReference>
<feature type="transmembrane region" description="Helical" evidence="1">
    <location>
        <begin position="9"/>
        <end position="26"/>
    </location>
</feature>
<evidence type="ECO:0000256" key="1">
    <source>
        <dbReference type="SAM" id="Phobius"/>
    </source>
</evidence>
<feature type="transmembrane region" description="Helical" evidence="1">
    <location>
        <begin position="114"/>
        <end position="132"/>
    </location>
</feature>
<evidence type="ECO:0000259" key="2">
    <source>
        <dbReference type="Pfam" id="PF01757"/>
    </source>
</evidence>
<proteinExistence type="predicted"/>
<protein>
    <submittedName>
        <fullName evidence="3">Acyltransferase family protein</fullName>
    </submittedName>
</protein>
<name>A0A1M4U6M1_9RHOB</name>
<dbReference type="RefSeq" id="WP_149774754.1">
    <property type="nucleotide sequence ID" value="NZ_FQVK01000003.1"/>
</dbReference>
<dbReference type="Proteomes" id="UP000325134">
    <property type="component" value="Unassembled WGS sequence"/>
</dbReference>
<keyword evidence="4" id="KW-1185">Reference proteome</keyword>
<keyword evidence="3" id="KW-0012">Acyltransferase</keyword>
<dbReference type="InterPro" id="IPR002656">
    <property type="entry name" value="Acyl_transf_3_dom"/>
</dbReference>
<sequence length="158" mass="17712">MRLCRLKHLDVLLGIGIILVVAGHVLEPPVSSVIYVFYMPLFFFLGGFLAPEEVQVTNAQTALGLARRKAVRVLLPYVSFLVLISLPSIVTAAAQSPEVAMKALLRLAYGGEMLTGWTGVFWFPTTYFLRWLRSSCSVQGVWRGSNWAWCPLRLSWPR</sequence>
<dbReference type="InterPro" id="IPR052734">
    <property type="entry name" value="Nod_factor_acetyltransferase"/>
</dbReference>
<evidence type="ECO:0000313" key="3">
    <source>
        <dbReference type="EMBL" id="SHE52335.1"/>
    </source>
</evidence>